<gene>
    <name evidence="1" type="ORF">EVAR_3788_1</name>
</gene>
<reference evidence="1 2" key="1">
    <citation type="journal article" date="2019" name="Commun. Biol.">
        <title>The bagworm genome reveals a unique fibroin gene that provides high tensile strength.</title>
        <authorList>
            <person name="Kono N."/>
            <person name="Nakamura H."/>
            <person name="Ohtoshi R."/>
            <person name="Tomita M."/>
            <person name="Numata K."/>
            <person name="Arakawa K."/>
        </authorList>
    </citation>
    <scope>NUCLEOTIDE SEQUENCE [LARGE SCALE GENOMIC DNA]</scope>
</reference>
<evidence type="ECO:0000313" key="1">
    <source>
        <dbReference type="EMBL" id="GBP04898.1"/>
    </source>
</evidence>
<name>A0A4C1SUK4_EUMVA</name>
<comment type="caution">
    <text evidence="1">The sequence shown here is derived from an EMBL/GenBank/DDBJ whole genome shotgun (WGS) entry which is preliminary data.</text>
</comment>
<accession>A0A4C1SUK4</accession>
<organism evidence="1 2">
    <name type="scientific">Eumeta variegata</name>
    <name type="common">Bagworm moth</name>
    <name type="synonym">Eumeta japonica</name>
    <dbReference type="NCBI Taxonomy" id="151549"/>
    <lineage>
        <taxon>Eukaryota</taxon>
        <taxon>Metazoa</taxon>
        <taxon>Ecdysozoa</taxon>
        <taxon>Arthropoda</taxon>
        <taxon>Hexapoda</taxon>
        <taxon>Insecta</taxon>
        <taxon>Pterygota</taxon>
        <taxon>Neoptera</taxon>
        <taxon>Endopterygota</taxon>
        <taxon>Lepidoptera</taxon>
        <taxon>Glossata</taxon>
        <taxon>Ditrysia</taxon>
        <taxon>Tineoidea</taxon>
        <taxon>Psychidae</taxon>
        <taxon>Oiketicinae</taxon>
        <taxon>Eumeta</taxon>
    </lineage>
</organism>
<proteinExistence type="predicted"/>
<dbReference type="AlphaFoldDB" id="A0A4C1SUK4"/>
<keyword evidence="2" id="KW-1185">Reference proteome</keyword>
<evidence type="ECO:0000313" key="2">
    <source>
        <dbReference type="Proteomes" id="UP000299102"/>
    </source>
</evidence>
<protein>
    <submittedName>
        <fullName evidence="1">Uncharacterized protein</fullName>
    </submittedName>
</protein>
<dbReference type="EMBL" id="BGZK01000015">
    <property type="protein sequence ID" value="GBP04898.1"/>
    <property type="molecule type" value="Genomic_DNA"/>
</dbReference>
<sequence>MAKRSENSVGNGGEYIQKASYIRFYKFFLLTTDVAAVTFQDTYVLNEHENDFNDDGEKDIDSHMLETVKLQEIGLCYFCDCFGVCSRRTFNSCGKNQLCSVIATPPERTTDNEKQEPRRVYVLLFSDTRGKRDTAPTLSNIVFTPITFRHTKRLRIMQRFTLKTINLFS</sequence>
<dbReference type="Proteomes" id="UP000299102">
    <property type="component" value="Unassembled WGS sequence"/>
</dbReference>